<evidence type="ECO:0000259" key="2">
    <source>
        <dbReference type="Pfam" id="PF13229"/>
    </source>
</evidence>
<dbReference type="EMBL" id="PCRO01000016">
    <property type="protein sequence ID" value="PIP22936.1"/>
    <property type="molecule type" value="Genomic_DNA"/>
</dbReference>
<dbReference type="InterPro" id="IPR012334">
    <property type="entry name" value="Pectin_lyas_fold"/>
</dbReference>
<dbReference type="InterPro" id="IPR006626">
    <property type="entry name" value="PbH1"/>
</dbReference>
<dbReference type="Pfam" id="PF13229">
    <property type="entry name" value="Beta_helix"/>
    <property type="match status" value="1"/>
</dbReference>
<keyword evidence="1" id="KW-0472">Membrane</keyword>
<organism evidence="3 4">
    <name type="scientific">Candidatus Nealsonbacteria bacterium CG23_combo_of_CG06-09_8_20_14_all_39_17</name>
    <dbReference type="NCBI Taxonomy" id="1974722"/>
    <lineage>
        <taxon>Bacteria</taxon>
        <taxon>Candidatus Nealsoniibacteriota</taxon>
    </lineage>
</organism>
<dbReference type="SUPFAM" id="SSF51126">
    <property type="entry name" value="Pectin lyase-like"/>
    <property type="match status" value="1"/>
</dbReference>
<feature type="domain" description="Right handed beta helix" evidence="2">
    <location>
        <begin position="108"/>
        <end position="219"/>
    </location>
</feature>
<dbReference type="Proteomes" id="UP000229976">
    <property type="component" value="Unassembled WGS sequence"/>
</dbReference>
<dbReference type="InterPro" id="IPR011050">
    <property type="entry name" value="Pectin_lyase_fold/virulence"/>
</dbReference>
<comment type="caution">
    <text evidence="3">The sequence shown here is derived from an EMBL/GenBank/DDBJ whole genome shotgun (WGS) entry which is preliminary data.</text>
</comment>
<evidence type="ECO:0000313" key="3">
    <source>
        <dbReference type="EMBL" id="PIP22936.1"/>
    </source>
</evidence>
<dbReference type="AlphaFoldDB" id="A0A2G9YUL7"/>
<proteinExistence type="predicted"/>
<dbReference type="Gene3D" id="2.160.20.10">
    <property type="entry name" value="Single-stranded right-handed beta-helix, Pectin lyase-like"/>
    <property type="match status" value="1"/>
</dbReference>
<dbReference type="InterPro" id="IPR039448">
    <property type="entry name" value="Beta_helix"/>
</dbReference>
<name>A0A2G9YUL7_9BACT</name>
<keyword evidence="1" id="KW-0812">Transmembrane</keyword>
<gene>
    <name evidence="3" type="ORF">COX37_01275</name>
</gene>
<evidence type="ECO:0000256" key="1">
    <source>
        <dbReference type="SAM" id="Phobius"/>
    </source>
</evidence>
<keyword evidence="1" id="KW-1133">Transmembrane helix</keyword>
<sequence>MEETEKLAKKGLSGIATFIGGNGFGERLALLVLVAVLFLNSATAVSAVTNLGNGIDDGCDTYCNSCENCTESLELATGGQTVCLKDDLMDSHRVFDENYTIIECIKIHSDNKTFDCQGHLIKGCPMAGTAIAIESDDNIVKNCRIENYAVWGITIFGGNRNNIVNNEIIGTAMIVAITIRGSKENWIVGNIVENDNNGIEIFSDAYSTSDGNILRRNKVRGSSEHSDVGIKLSFYGEDNIVEDNEINGWGHGIMASGGVNLTDNIVNNNSGGIIAGKEVNLAFNKACNNNGKDISWSGDDHRVFINNTCDSRLRPGDSFRSWEYGTLENCTYRCPKASSETTVQNKSAGAPIDESNSGYGWLALAMLAAIILIVISFIWQEFFQR</sequence>
<protein>
    <recommendedName>
        <fullName evidence="2">Right handed beta helix domain-containing protein</fullName>
    </recommendedName>
</protein>
<feature type="transmembrane region" description="Helical" evidence="1">
    <location>
        <begin position="359"/>
        <end position="379"/>
    </location>
</feature>
<dbReference type="SMART" id="SM00710">
    <property type="entry name" value="PbH1"/>
    <property type="match status" value="6"/>
</dbReference>
<reference evidence="3 4" key="1">
    <citation type="submission" date="2017-09" db="EMBL/GenBank/DDBJ databases">
        <title>Depth-based differentiation of microbial function through sediment-hosted aquifers and enrichment of novel symbionts in the deep terrestrial subsurface.</title>
        <authorList>
            <person name="Probst A.J."/>
            <person name="Ladd B."/>
            <person name="Jarett J.K."/>
            <person name="Geller-Mcgrath D.E."/>
            <person name="Sieber C.M."/>
            <person name="Emerson J.B."/>
            <person name="Anantharaman K."/>
            <person name="Thomas B.C."/>
            <person name="Malmstrom R."/>
            <person name="Stieglmeier M."/>
            <person name="Klingl A."/>
            <person name="Woyke T."/>
            <person name="Ryan C.M."/>
            <person name="Banfield J.F."/>
        </authorList>
    </citation>
    <scope>NUCLEOTIDE SEQUENCE [LARGE SCALE GENOMIC DNA]</scope>
    <source>
        <strain evidence="3">CG23_combo_of_CG06-09_8_20_14_all_39_17</strain>
    </source>
</reference>
<evidence type="ECO:0000313" key="4">
    <source>
        <dbReference type="Proteomes" id="UP000229976"/>
    </source>
</evidence>
<accession>A0A2G9YUL7</accession>